<dbReference type="InterPro" id="IPR004365">
    <property type="entry name" value="NA-bd_OB_tRNA"/>
</dbReference>
<evidence type="ECO:0000256" key="13">
    <source>
        <dbReference type="SAM" id="MobiDB-lite"/>
    </source>
</evidence>
<evidence type="ECO:0000256" key="7">
    <source>
        <dbReference type="ARBA" id="ARBA00022695"/>
    </source>
</evidence>
<dbReference type="Pfam" id="PF17657">
    <property type="entry name" value="DNA_pol3_finger"/>
    <property type="match status" value="1"/>
</dbReference>
<dbReference type="PANTHER" id="PTHR32294:SF4">
    <property type="entry name" value="ERROR-PRONE DNA POLYMERASE"/>
    <property type="match status" value="1"/>
</dbReference>
<feature type="domain" description="DNA polymerase helix-hairpin-helix motif" evidence="17">
    <location>
        <begin position="766"/>
        <end position="895"/>
    </location>
</feature>
<feature type="domain" description="Bacterial DNA polymerase III alpha subunit NTPase" evidence="16">
    <location>
        <begin position="262"/>
        <end position="524"/>
    </location>
</feature>
<dbReference type="InterPro" id="IPR029460">
    <property type="entry name" value="DNAPol_HHH"/>
</dbReference>
<dbReference type="GO" id="GO:0006281">
    <property type="term" value="P:DNA repair"/>
    <property type="evidence" value="ECO:0007669"/>
    <property type="project" value="UniProtKB-KW"/>
</dbReference>
<dbReference type="EMBL" id="JACHIA010000016">
    <property type="protein sequence ID" value="MBB6072536.1"/>
    <property type="molecule type" value="Genomic_DNA"/>
</dbReference>
<evidence type="ECO:0000259" key="17">
    <source>
        <dbReference type="Pfam" id="PF14579"/>
    </source>
</evidence>
<evidence type="ECO:0000256" key="2">
    <source>
        <dbReference type="ARBA" id="ARBA00007391"/>
    </source>
</evidence>
<dbReference type="GO" id="GO:0005737">
    <property type="term" value="C:cytoplasm"/>
    <property type="evidence" value="ECO:0007669"/>
    <property type="project" value="UniProtKB-SubCell"/>
</dbReference>
<dbReference type="EC" id="2.7.7.7" evidence="3"/>
<proteinExistence type="inferred from homology"/>
<keyword evidence="5" id="KW-0963">Cytoplasm</keyword>
<evidence type="ECO:0000256" key="5">
    <source>
        <dbReference type="ARBA" id="ARBA00022490"/>
    </source>
</evidence>
<evidence type="ECO:0000313" key="19">
    <source>
        <dbReference type="EMBL" id="MBB6072536.1"/>
    </source>
</evidence>
<dbReference type="CDD" id="cd04485">
    <property type="entry name" value="DnaE_OBF"/>
    <property type="match status" value="1"/>
</dbReference>
<feature type="domain" description="DNA polymerase III alpha subunit finger" evidence="18">
    <location>
        <begin position="527"/>
        <end position="692"/>
    </location>
</feature>
<organism evidence="19 20">
    <name type="scientific">Longimicrobium terrae</name>
    <dbReference type="NCBI Taxonomy" id="1639882"/>
    <lineage>
        <taxon>Bacteria</taxon>
        <taxon>Pseudomonadati</taxon>
        <taxon>Gemmatimonadota</taxon>
        <taxon>Longimicrobiia</taxon>
        <taxon>Longimicrobiales</taxon>
        <taxon>Longimicrobiaceae</taxon>
        <taxon>Longimicrobium</taxon>
    </lineage>
</organism>
<evidence type="ECO:0000256" key="4">
    <source>
        <dbReference type="ARBA" id="ARBA00017273"/>
    </source>
</evidence>
<dbReference type="Pfam" id="PF07733">
    <property type="entry name" value="DNA_pol3_alpha"/>
    <property type="match status" value="1"/>
</dbReference>
<dbReference type="GO" id="GO:0003676">
    <property type="term" value="F:nucleic acid binding"/>
    <property type="evidence" value="ECO:0007669"/>
    <property type="project" value="InterPro"/>
</dbReference>
<evidence type="ECO:0000256" key="11">
    <source>
        <dbReference type="ARBA" id="ARBA00023204"/>
    </source>
</evidence>
<accession>A0A841H3P9</accession>
<dbReference type="InterPro" id="IPR041931">
    <property type="entry name" value="DNA_pol3_alpha_thumb_dom"/>
</dbReference>
<feature type="region of interest" description="Disordered" evidence="13">
    <location>
        <begin position="815"/>
        <end position="838"/>
    </location>
</feature>
<dbReference type="Pfam" id="PF02811">
    <property type="entry name" value="PHP"/>
    <property type="match status" value="1"/>
</dbReference>
<dbReference type="InterPro" id="IPR004805">
    <property type="entry name" value="DnaE2/DnaE/PolC"/>
</dbReference>
<dbReference type="NCBIfam" id="TIGR00594">
    <property type="entry name" value="polc"/>
    <property type="match status" value="1"/>
</dbReference>
<keyword evidence="20" id="KW-1185">Reference proteome</keyword>
<keyword evidence="9" id="KW-0227">DNA damage</keyword>
<evidence type="ECO:0000256" key="1">
    <source>
        <dbReference type="ARBA" id="ARBA00004496"/>
    </source>
</evidence>
<evidence type="ECO:0000313" key="20">
    <source>
        <dbReference type="Proteomes" id="UP000582837"/>
    </source>
</evidence>
<comment type="similarity">
    <text evidence="2">Belongs to the DNA polymerase type-C family. DnaE2 subfamily.</text>
</comment>
<evidence type="ECO:0000259" key="18">
    <source>
        <dbReference type="Pfam" id="PF17657"/>
    </source>
</evidence>
<evidence type="ECO:0000256" key="8">
    <source>
        <dbReference type="ARBA" id="ARBA00022705"/>
    </source>
</evidence>
<keyword evidence="8" id="KW-0235">DNA replication</keyword>
<feature type="domain" description="OB" evidence="14">
    <location>
        <begin position="984"/>
        <end position="1058"/>
    </location>
</feature>
<dbReference type="InterPro" id="IPR040982">
    <property type="entry name" value="DNA_pol3_finger"/>
</dbReference>
<reference evidence="19 20" key="1">
    <citation type="submission" date="2020-08" db="EMBL/GenBank/DDBJ databases">
        <title>Genomic Encyclopedia of Type Strains, Phase IV (KMG-IV): sequencing the most valuable type-strain genomes for metagenomic binning, comparative biology and taxonomic classification.</title>
        <authorList>
            <person name="Goeker M."/>
        </authorList>
    </citation>
    <scope>NUCLEOTIDE SEQUENCE [LARGE SCALE GENOMIC DNA]</scope>
    <source>
        <strain evidence="19 20">DSM 29007</strain>
    </source>
</reference>
<dbReference type="InterPro" id="IPR004013">
    <property type="entry name" value="PHP_dom"/>
</dbReference>
<feature type="domain" description="PHP" evidence="15">
    <location>
        <begin position="2"/>
        <end position="139"/>
    </location>
</feature>
<dbReference type="PANTHER" id="PTHR32294">
    <property type="entry name" value="DNA POLYMERASE III SUBUNIT ALPHA"/>
    <property type="match status" value="1"/>
</dbReference>
<keyword evidence="7 19" id="KW-0548">Nucleotidyltransferase</keyword>
<dbReference type="Gene3D" id="3.20.20.140">
    <property type="entry name" value="Metal-dependent hydrolases"/>
    <property type="match status" value="1"/>
</dbReference>
<dbReference type="NCBIfam" id="NF004225">
    <property type="entry name" value="PRK05672.1"/>
    <property type="match status" value="1"/>
</dbReference>
<dbReference type="Pfam" id="PF14579">
    <property type="entry name" value="HHH_6"/>
    <property type="match status" value="1"/>
</dbReference>
<evidence type="ECO:0000256" key="12">
    <source>
        <dbReference type="ARBA" id="ARBA00049244"/>
    </source>
</evidence>
<evidence type="ECO:0000256" key="3">
    <source>
        <dbReference type="ARBA" id="ARBA00012417"/>
    </source>
</evidence>
<dbReference type="Proteomes" id="UP000582837">
    <property type="component" value="Unassembled WGS sequence"/>
</dbReference>
<evidence type="ECO:0000259" key="15">
    <source>
        <dbReference type="Pfam" id="PF02811"/>
    </source>
</evidence>
<name>A0A841H3P9_9BACT</name>
<dbReference type="SUPFAM" id="SSF89550">
    <property type="entry name" value="PHP domain-like"/>
    <property type="match status" value="1"/>
</dbReference>
<dbReference type="GO" id="GO:0006260">
    <property type="term" value="P:DNA replication"/>
    <property type="evidence" value="ECO:0007669"/>
    <property type="project" value="UniProtKB-KW"/>
</dbReference>
<evidence type="ECO:0000256" key="9">
    <source>
        <dbReference type="ARBA" id="ARBA00022763"/>
    </source>
</evidence>
<keyword evidence="6 19" id="KW-0808">Transferase</keyword>
<dbReference type="GO" id="GO:0008408">
    <property type="term" value="F:3'-5' exonuclease activity"/>
    <property type="evidence" value="ECO:0007669"/>
    <property type="project" value="InterPro"/>
</dbReference>
<comment type="caution">
    <text evidence="19">The sequence shown here is derived from an EMBL/GenBank/DDBJ whole genome shotgun (WGS) entry which is preliminary data.</text>
</comment>
<dbReference type="InterPro" id="IPR016195">
    <property type="entry name" value="Pol/histidinol_Pase-like"/>
</dbReference>
<dbReference type="InterPro" id="IPR011708">
    <property type="entry name" value="DNA_pol3_alpha_NTPase_dom"/>
</dbReference>
<sequence length="1074" mass="117650">MSRAAALGSTFLALTDHDDLGGAVRFSRACRESGVTPLLGAEITLDDASHLTLIVENPTGWGNLCALLSRGRTESFRGTPSVPWSALRERSAGLVALSGCPRGRIPRLLGEERFAEARAAAGEMKEVFGDRFHLELWDHRTHQEASLCADLRDLAREVGVPWTVTHDVHYADPAGRAVHDLLTCVRRQATLEQAHRAGWLRPSGEWCLQPPAEMARRWSHAPEGIRRTREIAERCAGFRLLDVPPPRPSFAVPAEYASADEMLRVLAENGLRDRLPEASEAHWTQLRRELDIIRQVRMPDHFLVVWDICRFARESGILCQGRGSAANSLVCYALRVTAVDPIANHLLFERFLSVERPEAPDIDVDFAAMDDRERVLQYVYERYTRSNAAMVCTHVEYRGRSAVRDAMRVLGFPATQGDLLAKRLDGHASAATAAEWLEMGEGKALRSVGLDPAEPRARALVKLVSGLDGIPRHRGIHSGGFVLSGGPLGETVPIEPASMPGRTVIQWDKDDCADIGIPKFDLLGLGMLKLLGSCIRMVREGRGVDVDIGRLPMDDPAVYAQIGAADTVGLFQIESRAQANFLPRLKPTCFYDVVISVGAIRPGPMMGGQVKEMLARRRGEVPTEYPHPDLEPVLGRTHGLALFQEQLMRCAIVVSGCSPGEADKLRRAMSRKRSKEEMHRATEGIREGMRARGVDEEAAEKVLGWLEACASYTFPESHAISFALLAYASAWLRLYYPAEYLCAILNAQPMGFYPVSTLIHDARQHGVQVLPIDLAVSGWDCSLERKCVSAVCVSAEVDGAACDGVLCGRAEADAAESDGSPGDALTHSRTQHSRTSSPAVRVGLRYVRGLGSVTGGRLRAELARGAFTSVADVVERFPSEHGLRALASAGAFRSWIEGGPRQALWTVLGELRARRSGGPLAPAEPSATRLPELAPAERTRMAHHVTGFDLDGHPMRHLRGRLRDLGVMPLGDLRDDARRNGERVTAAGLVIVRQRPGTAKGFVFVGLEDETGRVDVIVPPQLYARERETINGNGILAVRGRLGREDGVTNIKAETFFPLRLDEATEIVRSHDYH</sequence>
<keyword evidence="11" id="KW-0234">DNA repair</keyword>
<evidence type="ECO:0000259" key="16">
    <source>
        <dbReference type="Pfam" id="PF07733"/>
    </source>
</evidence>
<comment type="subcellular location">
    <subcellularLocation>
        <location evidence="1">Cytoplasm</location>
    </subcellularLocation>
</comment>
<dbReference type="Pfam" id="PF01336">
    <property type="entry name" value="tRNA_anti-codon"/>
    <property type="match status" value="1"/>
</dbReference>
<dbReference type="GO" id="GO:0003887">
    <property type="term" value="F:DNA-directed DNA polymerase activity"/>
    <property type="evidence" value="ECO:0007669"/>
    <property type="project" value="UniProtKB-KW"/>
</dbReference>
<dbReference type="Gene3D" id="1.10.10.1600">
    <property type="entry name" value="Bacterial DNA polymerase III alpha subunit, thumb domain"/>
    <property type="match status" value="1"/>
</dbReference>
<comment type="catalytic activity">
    <reaction evidence="12">
        <text>DNA(n) + a 2'-deoxyribonucleoside 5'-triphosphate = DNA(n+1) + diphosphate</text>
        <dbReference type="Rhea" id="RHEA:22508"/>
        <dbReference type="Rhea" id="RHEA-COMP:17339"/>
        <dbReference type="Rhea" id="RHEA-COMP:17340"/>
        <dbReference type="ChEBI" id="CHEBI:33019"/>
        <dbReference type="ChEBI" id="CHEBI:61560"/>
        <dbReference type="ChEBI" id="CHEBI:173112"/>
        <dbReference type="EC" id="2.7.7.7"/>
    </reaction>
</comment>
<evidence type="ECO:0000259" key="14">
    <source>
        <dbReference type="Pfam" id="PF01336"/>
    </source>
</evidence>
<evidence type="ECO:0000256" key="10">
    <source>
        <dbReference type="ARBA" id="ARBA00022932"/>
    </source>
</evidence>
<keyword evidence="10" id="KW-0239">DNA-directed DNA polymerase</keyword>
<protein>
    <recommendedName>
        <fullName evidence="4">Error-prone DNA polymerase</fullName>
        <ecNumber evidence="3">2.7.7.7</ecNumber>
    </recommendedName>
</protein>
<evidence type="ECO:0000256" key="6">
    <source>
        <dbReference type="ARBA" id="ARBA00022679"/>
    </source>
</evidence>
<gene>
    <name evidence="19" type="ORF">HNQ61_004199</name>
</gene>
<dbReference type="AlphaFoldDB" id="A0A841H3P9"/>